<gene>
    <name evidence="3" type="ORF">VP01_1923g4</name>
</gene>
<dbReference type="Proteomes" id="UP000037035">
    <property type="component" value="Unassembled WGS sequence"/>
</dbReference>
<keyword evidence="4" id="KW-1185">Reference proteome</keyword>
<dbReference type="VEuPathDB" id="FungiDB:VP01_1923g4"/>
<feature type="signal peptide" evidence="2">
    <location>
        <begin position="1"/>
        <end position="24"/>
    </location>
</feature>
<evidence type="ECO:0000313" key="4">
    <source>
        <dbReference type="Proteomes" id="UP000037035"/>
    </source>
</evidence>
<dbReference type="EMBL" id="LAVV01006752">
    <property type="protein sequence ID" value="KNZ58472.1"/>
    <property type="molecule type" value="Genomic_DNA"/>
</dbReference>
<name>A0A0L6VD38_9BASI</name>
<feature type="compositionally biased region" description="Polar residues" evidence="1">
    <location>
        <begin position="114"/>
        <end position="130"/>
    </location>
</feature>
<dbReference type="AlphaFoldDB" id="A0A0L6VD38"/>
<comment type="caution">
    <text evidence="3">The sequence shown here is derived from an EMBL/GenBank/DDBJ whole genome shotgun (WGS) entry which is preliminary data.</text>
</comment>
<reference evidence="3 4" key="1">
    <citation type="submission" date="2015-08" db="EMBL/GenBank/DDBJ databases">
        <title>Next Generation Sequencing and Analysis of the Genome of Puccinia sorghi L Schw, the Causal Agent of Maize Common Rust.</title>
        <authorList>
            <person name="Rochi L."/>
            <person name="Burguener G."/>
            <person name="Darino M."/>
            <person name="Turjanski A."/>
            <person name="Kreff E."/>
            <person name="Dieguez M.J."/>
            <person name="Sacco F."/>
        </authorList>
    </citation>
    <scope>NUCLEOTIDE SEQUENCE [LARGE SCALE GENOMIC DNA]</scope>
    <source>
        <strain evidence="3 4">RO10H11247</strain>
    </source>
</reference>
<feature type="chain" id="PRO_5005568457" evidence="2">
    <location>
        <begin position="25"/>
        <end position="144"/>
    </location>
</feature>
<accession>A0A0L6VD38</accession>
<protein>
    <submittedName>
        <fullName evidence="3">Putative signal peptide protein</fullName>
    </submittedName>
</protein>
<proteinExistence type="predicted"/>
<dbReference type="OrthoDB" id="2517652at2759"/>
<evidence type="ECO:0000256" key="1">
    <source>
        <dbReference type="SAM" id="MobiDB-lite"/>
    </source>
</evidence>
<evidence type="ECO:0000313" key="3">
    <source>
        <dbReference type="EMBL" id="KNZ58472.1"/>
    </source>
</evidence>
<keyword evidence="2" id="KW-0732">Signal</keyword>
<feature type="region of interest" description="Disordered" evidence="1">
    <location>
        <begin position="111"/>
        <end position="144"/>
    </location>
</feature>
<sequence length="144" mass="15923">MRPTNAILLAVILLLGGLIRELYPDSSTAVGEKVELYAETAYGSEDLTHWVNGYRHIPHFYPKSGEHKYHVAISAYLQEVTPQIETQLYKEAEQSEVDSLSVSNTRTPILIRPNESSSEGNTCPYTSNMARPNGMLKPISSGIG</sequence>
<organism evidence="3 4">
    <name type="scientific">Puccinia sorghi</name>
    <dbReference type="NCBI Taxonomy" id="27349"/>
    <lineage>
        <taxon>Eukaryota</taxon>
        <taxon>Fungi</taxon>
        <taxon>Dikarya</taxon>
        <taxon>Basidiomycota</taxon>
        <taxon>Pucciniomycotina</taxon>
        <taxon>Pucciniomycetes</taxon>
        <taxon>Pucciniales</taxon>
        <taxon>Pucciniaceae</taxon>
        <taxon>Puccinia</taxon>
    </lineage>
</organism>
<evidence type="ECO:0000256" key="2">
    <source>
        <dbReference type="SAM" id="SignalP"/>
    </source>
</evidence>